<evidence type="ECO:0000259" key="2">
    <source>
        <dbReference type="Pfam" id="PF04892"/>
    </source>
</evidence>
<feature type="transmembrane region" description="Helical" evidence="1">
    <location>
        <begin position="136"/>
        <end position="156"/>
    </location>
</feature>
<dbReference type="AlphaFoldDB" id="A0A3D9RKV7"/>
<sequence>MKQRDILVRVCLAAYLYLLVKIILFKGGSIDNHSYMMWQLQESLNHPAEILMKMKRGNLIPLHEIRRTLHDMTSHGLVNLIGNIAIFMPFGLLVGMLGSQRRLTVFAAAAISCALSLLLELSEAVLSIGSFDVDDIILNTIGGLAGFTLYWMYTIVLGHGERPVRRNAEQVTPPGQIC</sequence>
<evidence type="ECO:0000256" key="1">
    <source>
        <dbReference type="SAM" id="Phobius"/>
    </source>
</evidence>
<keyword evidence="1" id="KW-1133">Transmembrane helix</keyword>
<dbReference type="Pfam" id="PF04892">
    <property type="entry name" value="VanZ"/>
    <property type="match status" value="1"/>
</dbReference>
<evidence type="ECO:0000313" key="4">
    <source>
        <dbReference type="Proteomes" id="UP000256304"/>
    </source>
</evidence>
<evidence type="ECO:0000313" key="3">
    <source>
        <dbReference type="EMBL" id="REE80178.1"/>
    </source>
</evidence>
<keyword evidence="4" id="KW-1185">Reference proteome</keyword>
<dbReference type="InterPro" id="IPR053150">
    <property type="entry name" value="Teicoplanin_resist-assoc"/>
</dbReference>
<keyword evidence="1" id="KW-0812">Transmembrane</keyword>
<accession>A0A3D9RKV7</accession>
<gene>
    <name evidence="3" type="ORF">A8990_12127</name>
</gene>
<organism evidence="3 4">
    <name type="scientific">Paenibacillus taihuensis</name>
    <dbReference type="NCBI Taxonomy" id="1156355"/>
    <lineage>
        <taxon>Bacteria</taxon>
        <taxon>Bacillati</taxon>
        <taxon>Bacillota</taxon>
        <taxon>Bacilli</taxon>
        <taxon>Bacillales</taxon>
        <taxon>Paenibacillaceae</taxon>
        <taxon>Paenibacillus</taxon>
    </lineage>
</organism>
<dbReference type="OrthoDB" id="4822551at2"/>
<comment type="caution">
    <text evidence="3">The sequence shown here is derived from an EMBL/GenBank/DDBJ whole genome shotgun (WGS) entry which is preliminary data.</text>
</comment>
<feature type="transmembrane region" description="Helical" evidence="1">
    <location>
        <begin position="77"/>
        <end position="98"/>
    </location>
</feature>
<feature type="domain" description="VanZ-like" evidence="2">
    <location>
        <begin position="14"/>
        <end position="152"/>
    </location>
</feature>
<proteinExistence type="predicted"/>
<dbReference type="InterPro" id="IPR006976">
    <property type="entry name" value="VanZ-like"/>
</dbReference>
<dbReference type="EMBL" id="QTTN01000021">
    <property type="protein sequence ID" value="REE80178.1"/>
    <property type="molecule type" value="Genomic_DNA"/>
</dbReference>
<dbReference type="Proteomes" id="UP000256304">
    <property type="component" value="Unassembled WGS sequence"/>
</dbReference>
<keyword evidence="1" id="KW-0472">Membrane</keyword>
<name>A0A3D9RKV7_9BACL</name>
<reference evidence="3 4" key="1">
    <citation type="submission" date="2018-08" db="EMBL/GenBank/DDBJ databases">
        <title>Genomic Encyclopedia of Type Strains, Phase III (KMG-III): the genomes of soil and plant-associated and newly described type strains.</title>
        <authorList>
            <person name="Whitman W."/>
        </authorList>
    </citation>
    <scope>NUCLEOTIDE SEQUENCE [LARGE SCALE GENOMIC DNA]</scope>
    <source>
        <strain evidence="3 4">CGMCC 1.10966</strain>
    </source>
</reference>
<dbReference type="PANTHER" id="PTHR36834:SF1">
    <property type="entry name" value="INTEGRAL MEMBRANE PROTEIN"/>
    <property type="match status" value="1"/>
</dbReference>
<feature type="transmembrane region" description="Helical" evidence="1">
    <location>
        <begin position="7"/>
        <end position="25"/>
    </location>
</feature>
<dbReference type="PANTHER" id="PTHR36834">
    <property type="entry name" value="MEMBRANE PROTEIN-RELATED"/>
    <property type="match status" value="1"/>
</dbReference>
<feature type="transmembrane region" description="Helical" evidence="1">
    <location>
        <begin position="105"/>
        <end position="130"/>
    </location>
</feature>
<dbReference type="RefSeq" id="WP_116190341.1">
    <property type="nucleotide sequence ID" value="NZ_QTTN01000021.1"/>
</dbReference>
<protein>
    <submittedName>
        <fullName evidence="3">VanZ like protein</fullName>
    </submittedName>
</protein>